<dbReference type="Pfam" id="PF09394">
    <property type="entry name" value="Inhibitor_I42"/>
    <property type="match status" value="1"/>
</dbReference>
<dbReference type="SUPFAM" id="SSF141066">
    <property type="entry name" value="ICP-like"/>
    <property type="match status" value="1"/>
</dbReference>
<dbReference type="AlphaFoldDB" id="A0A2L1WAS1"/>
<evidence type="ECO:0000256" key="2">
    <source>
        <dbReference type="ARBA" id="ARBA00022704"/>
    </source>
</evidence>
<dbReference type="Gene3D" id="2.60.40.2020">
    <property type="match status" value="1"/>
</dbReference>
<feature type="domain" description="Proteinase inhibitor I42 chagasin" evidence="3">
    <location>
        <begin position="38"/>
        <end position="127"/>
    </location>
</feature>
<dbReference type="RefSeq" id="WP_059183281.1">
    <property type="nucleotide sequence ID" value="NZ_BQHM01000019.1"/>
</dbReference>
<evidence type="ECO:0000313" key="4">
    <source>
        <dbReference type="EMBL" id="QPH50156.1"/>
    </source>
</evidence>
<dbReference type="InterPro" id="IPR052781">
    <property type="entry name" value="Cys_protease_inhibitor_I42"/>
</dbReference>
<evidence type="ECO:0000259" key="3">
    <source>
        <dbReference type="Pfam" id="PF09394"/>
    </source>
</evidence>
<dbReference type="Proteomes" id="UP000594430">
    <property type="component" value="Chromosome"/>
</dbReference>
<keyword evidence="1" id="KW-0646">Protease inhibitor</keyword>
<dbReference type="EMBL" id="CP064946">
    <property type="protein sequence ID" value="QPH50156.1"/>
    <property type="molecule type" value="Genomic_DNA"/>
</dbReference>
<gene>
    <name evidence="4" type="ORF">IZU98_05380</name>
</gene>
<dbReference type="GO" id="GO:0004869">
    <property type="term" value="F:cysteine-type endopeptidase inhibitor activity"/>
    <property type="evidence" value="ECO:0007669"/>
    <property type="project" value="UniProtKB-KW"/>
</dbReference>
<protein>
    <submittedName>
        <fullName evidence="4">Protease inhibitor I42 family protein</fullName>
    </submittedName>
</protein>
<proteinExistence type="predicted"/>
<organism evidence="4 5">
    <name type="scientific">Pseudomonas fulva</name>
    <dbReference type="NCBI Taxonomy" id="47880"/>
    <lineage>
        <taxon>Bacteria</taxon>
        <taxon>Pseudomonadati</taxon>
        <taxon>Pseudomonadota</taxon>
        <taxon>Gammaproteobacteria</taxon>
        <taxon>Pseudomonadales</taxon>
        <taxon>Pseudomonadaceae</taxon>
        <taxon>Pseudomonas</taxon>
    </lineage>
</organism>
<name>A0A2L1WAS1_9PSED</name>
<dbReference type="PANTHER" id="PTHR36530">
    <property type="entry name" value="INHIBITOR OF CYSTEINE PEPTIDASE"/>
    <property type="match status" value="1"/>
</dbReference>
<sequence>MSTSRLLAPLGLTLLTACAQHGPEPVTLDADSECPIYLEKGQVLNLTLPSNPSTGYRWRVEAAATPVLVSLGPEVYSAPDQEDVVGSEGLSTWRYQADQSGKAALKLVYQQPWARQVTPVQTFDCNVVVR</sequence>
<evidence type="ECO:0000313" key="5">
    <source>
        <dbReference type="Proteomes" id="UP000594430"/>
    </source>
</evidence>
<dbReference type="InterPro" id="IPR018990">
    <property type="entry name" value="Prot_inh_I42_chagasin"/>
</dbReference>
<dbReference type="InterPro" id="IPR036331">
    <property type="entry name" value="Chagasin-like_sf"/>
</dbReference>
<dbReference type="PROSITE" id="PS51257">
    <property type="entry name" value="PROKAR_LIPOPROTEIN"/>
    <property type="match status" value="1"/>
</dbReference>
<keyword evidence="2" id="KW-0789">Thiol protease inhibitor</keyword>
<reference evidence="4 5" key="1">
    <citation type="submission" date="2020-11" db="EMBL/GenBank/DDBJ databases">
        <title>Pseudomonas fulva producing VIM-24.</title>
        <authorList>
            <person name="Liu S."/>
        </authorList>
    </citation>
    <scope>NUCLEOTIDE SEQUENCE [LARGE SCALE GENOMIC DNA]</scope>
    <source>
        <strain evidence="4 5">ZDHY414</strain>
    </source>
</reference>
<dbReference type="PANTHER" id="PTHR36530:SF1">
    <property type="entry name" value="AMOEBIASIN-1"/>
    <property type="match status" value="1"/>
</dbReference>
<accession>A0A2L1WAS1</accession>
<evidence type="ECO:0000256" key="1">
    <source>
        <dbReference type="ARBA" id="ARBA00022690"/>
    </source>
</evidence>